<organism evidence="1 2">
    <name type="scientific">Armillaria ostoyae</name>
    <name type="common">Armillaria root rot fungus</name>
    <dbReference type="NCBI Taxonomy" id="47428"/>
    <lineage>
        <taxon>Eukaryota</taxon>
        <taxon>Fungi</taxon>
        <taxon>Dikarya</taxon>
        <taxon>Basidiomycota</taxon>
        <taxon>Agaricomycotina</taxon>
        <taxon>Agaricomycetes</taxon>
        <taxon>Agaricomycetidae</taxon>
        <taxon>Agaricales</taxon>
        <taxon>Marasmiineae</taxon>
        <taxon>Physalacriaceae</taxon>
        <taxon>Armillaria</taxon>
    </lineage>
</organism>
<reference evidence="2" key="1">
    <citation type="journal article" date="2017" name="Nat. Ecol. Evol.">
        <title>Genome expansion and lineage-specific genetic innovations in the forest pathogenic fungi Armillaria.</title>
        <authorList>
            <person name="Sipos G."/>
            <person name="Prasanna A.N."/>
            <person name="Walter M.C."/>
            <person name="O'Connor E."/>
            <person name="Balint B."/>
            <person name="Krizsan K."/>
            <person name="Kiss B."/>
            <person name="Hess J."/>
            <person name="Varga T."/>
            <person name="Slot J."/>
            <person name="Riley R."/>
            <person name="Boka B."/>
            <person name="Rigling D."/>
            <person name="Barry K."/>
            <person name="Lee J."/>
            <person name="Mihaltcheva S."/>
            <person name="LaButti K."/>
            <person name="Lipzen A."/>
            <person name="Waldron R."/>
            <person name="Moloney N.M."/>
            <person name="Sperisen C."/>
            <person name="Kredics L."/>
            <person name="Vagvoelgyi C."/>
            <person name="Patrignani A."/>
            <person name="Fitzpatrick D."/>
            <person name="Nagy I."/>
            <person name="Doyle S."/>
            <person name="Anderson J.B."/>
            <person name="Grigoriev I.V."/>
            <person name="Gueldener U."/>
            <person name="Muensterkoetter M."/>
            <person name="Nagy L.G."/>
        </authorList>
    </citation>
    <scope>NUCLEOTIDE SEQUENCE [LARGE SCALE GENOMIC DNA]</scope>
    <source>
        <strain evidence="2">C18/9</strain>
    </source>
</reference>
<proteinExistence type="predicted"/>
<dbReference type="AlphaFoldDB" id="A0A284RV79"/>
<dbReference type="OrthoDB" id="10652729at2759"/>
<name>A0A284RV79_ARMOS</name>
<accession>A0A284RV79</accession>
<keyword evidence="2" id="KW-1185">Reference proteome</keyword>
<gene>
    <name evidence="1" type="ORF">ARMOST_16099</name>
</gene>
<evidence type="ECO:0000313" key="1">
    <source>
        <dbReference type="EMBL" id="SJL12668.1"/>
    </source>
</evidence>
<dbReference type="Proteomes" id="UP000219338">
    <property type="component" value="Unassembled WGS sequence"/>
</dbReference>
<sequence length="235" mass="25182">MSLDGLILNQASTEISATSVLEADVQRGGASISAMANERVTNPVLRAYSKLSPGRQRIYRHFVPQASPACSRMLAVRAPRPVRSLSQVEGQLVCFEVVLSVLYLWYNICAGSSATTASQYSSQCPTPTGLDTLPIHGTIIRRTSSTSASGGTTAAAQVIVQMMERPYSSGRRSEDIQPRGASIFIPIGWSPAFAASNASFTRVTESLCVDPADSFCQQKAYVSSRGPRSTSRDPL</sequence>
<dbReference type="EMBL" id="FUEG01000017">
    <property type="protein sequence ID" value="SJL12668.1"/>
    <property type="molecule type" value="Genomic_DNA"/>
</dbReference>
<evidence type="ECO:0000313" key="2">
    <source>
        <dbReference type="Proteomes" id="UP000219338"/>
    </source>
</evidence>
<protein>
    <submittedName>
        <fullName evidence="1">Uncharacterized protein</fullName>
    </submittedName>
</protein>